<feature type="region of interest" description="Disordered" evidence="1">
    <location>
        <begin position="1"/>
        <end position="39"/>
    </location>
</feature>
<organism evidence="2 3">
    <name type="scientific">Pyrenophora tritici-repentis</name>
    <dbReference type="NCBI Taxonomy" id="45151"/>
    <lineage>
        <taxon>Eukaryota</taxon>
        <taxon>Fungi</taxon>
        <taxon>Dikarya</taxon>
        <taxon>Ascomycota</taxon>
        <taxon>Pezizomycotina</taxon>
        <taxon>Dothideomycetes</taxon>
        <taxon>Pleosporomycetidae</taxon>
        <taxon>Pleosporales</taxon>
        <taxon>Pleosporineae</taxon>
        <taxon>Pleosporaceae</taxon>
        <taxon>Pyrenophora</taxon>
    </lineage>
</organism>
<sequence>MDLIDFGNHRDPIPKAPCTGDAIPTNPPTGDTMADNPSTADTDDAAIHLPLRPVTPRNTHIPVYTPTTFDFSTLPSNSRVRIFRLRPSISHFWAHLTPASAFPQQYLPDLDSHNWGPDLLDAINNLARLSRLEYKTQAVWYVVFHLK</sequence>
<evidence type="ECO:0000313" key="2">
    <source>
        <dbReference type="EMBL" id="KAI1512597.1"/>
    </source>
</evidence>
<comment type="caution">
    <text evidence="2">The sequence shown here is derived from an EMBL/GenBank/DDBJ whole genome shotgun (WGS) entry which is preliminary data.</text>
</comment>
<dbReference type="AlphaFoldDB" id="A0A2W1DHC6"/>
<dbReference type="EMBL" id="NRDI02000011">
    <property type="protein sequence ID" value="KAI1512597.1"/>
    <property type="molecule type" value="Genomic_DNA"/>
</dbReference>
<evidence type="ECO:0000256" key="1">
    <source>
        <dbReference type="SAM" id="MobiDB-lite"/>
    </source>
</evidence>
<gene>
    <name evidence="2" type="ORF">Ptr86124_008563</name>
</gene>
<name>A0A2W1DHC6_9PLEO</name>
<protein>
    <submittedName>
        <fullName evidence="2">Uncharacterized protein</fullName>
    </submittedName>
</protein>
<dbReference type="Proteomes" id="UP000249757">
    <property type="component" value="Unassembled WGS sequence"/>
</dbReference>
<keyword evidence="3" id="KW-1185">Reference proteome</keyword>
<proteinExistence type="predicted"/>
<evidence type="ECO:0000313" key="3">
    <source>
        <dbReference type="Proteomes" id="UP000249757"/>
    </source>
</evidence>
<reference evidence="3" key="1">
    <citation type="journal article" date="2022" name="Microb. Genom.">
        <title>A global pangenome for the wheat fungal pathogen Pyrenophora tritici-repentis and prediction of effector protein structural homology.</title>
        <authorList>
            <person name="Moolhuijzen P.M."/>
            <person name="See P.T."/>
            <person name="Shi G."/>
            <person name="Powell H.R."/>
            <person name="Cockram J."/>
            <person name="Jorgensen L.N."/>
            <person name="Benslimane H."/>
            <person name="Strelkov S.E."/>
            <person name="Turner J."/>
            <person name="Liu Z."/>
            <person name="Moffat C.S."/>
        </authorList>
    </citation>
    <scope>NUCLEOTIDE SEQUENCE [LARGE SCALE GENOMIC DNA]</scope>
</reference>
<accession>A0A2W1DHC6</accession>